<accession>A0A8J7A4F9</accession>
<comment type="caution">
    <text evidence="1">The sequence shown here is derived from an EMBL/GenBank/DDBJ whole genome shotgun (WGS) entry which is preliminary data.</text>
</comment>
<dbReference type="EMBL" id="JADEXS010000464">
    <property type="protein sequence ID" value="MBE9025706.1"/>
    <property type="molecule type" value="Genomic_DNA"/>
</dbReference>
<dbReference type="RefSeq" id="WP_193920947.1">
    <property type="nucleotide sequence ID" value="NZ_JADEXS020000001.1"/>
</dbReference>
<sequence>MEFVTSWQEEGAEAERRKVISGLLKLRFGNLDAELEAIIPQLMQLSREEYLGLLLQADREELLSRFQR</sequence>
<evidence type="ECO:0000313" key="1">
    <source>
        <dbReference type="EMBL" id="MBE9025706.1"/>
    </source>
</evidence>
<organism evidence="1 2">
    <name type="scientific">Desmonostoc muscorum LEGE 12446</name>
    <dbReference type="NCBI Taxonomy" id="1828758"/>
    <lineage>
        <taxon>Bacteria</taxon>
        <taxon>Bacillati</taxon>
        <taxon>Cyanobacteriota</taxon>
        <taxon>Cyanophyceae</taxon>
        <taxon>Nostocales</taxon>
        <taxon>Nostocaceae</taxon>
        <taxon>Desmonostoc</taxon>
    </lineage>
</organism>
<gene>
    <name evidence="1" type="ORF">IQ276_25795</name>
</gene>
<keyword evidence="2" id="KW-1185">Reference proteome</keyword>
<protein>
    <recommendedName>
        <fullName evidence="3">DUF4351 domain-containing protein</fullName>
    </recommendedName>
</protein>
<dbReference type="Proteomes" id="UP000622533">
    <property type="component" value="Unassembled WGS sequence"/>
</dbReference>
<evidence type="ECO:0008006" key="3">
    <source>
        <dbReference type="Google" id="ProtNLM"/>
    </source>
</evidence>
<evidence type="ECO:0000313" key="2">
    <source>
        <dbReference type="Proteomes" id="UP000622533"/>
    </source>
</evidence>
<reference evidence="1" key="1">
    <citation type="submission" date="2020-10" db="EMBL/GenBank/DDBJ databases">
        <authorList>
            <person name="Castelo-Branco R."/>
            <person name="Eusebio N."/>
            <person name="Adriana R."/>
            <person name="Vieira A."/>
            <person name="Brugerolle De Fraissinette N."/>
            <person name="Rezende De Castro R."/>
            <person name="Schneider M.P."/>
            <person name="Vasconcelos V."/>
            <person name="Leao P.N."/>
        </authorList>
    </citation>
    <scope>NUCLEOTIDE SEQUENCE</scope>
    <source>
        <strain evidence="1">LEGE 12446</strain>
    </source>
</reference>
<name>A0A8J7A4F9_DESMC</name>
<proteinExistence type="predicted"/>
<dbReference type="AlphaFoldDB" id="A0A8J7A4F9"/>